<evidence type="ECO:0000313" key="5">
    <source>
        <dbReference type="Proteomes" id="UP000581135"/>
    </source>
</evidence>
<proteinExistence type="predicted"/>
<gene>
    <name evidence="4" type="ORF">FHR98_001859</name>
</gene>
<dbReference type="AlphaFoldDB" id="A0A839SSW6"/>
<dbReference type="PANTHER" id="PTHR43877">
    <property type="entry name" value="AMINOALKYLPHOSPHONATE N-ACETYLTRANSFERASE-RELATED-RELATED"/>
    <property type="match status" value="1"/>
</dbReference>
<evidence type="ECO:0000259" key="3">
    <source>
        <dbReference type="PROSITE" id="PS51186"/>
    </source>
</evidence>
<reference evidence="4 5" key="1">
    <citation type="submission" date="2020-08" db="EMBL/GenBank/DDBJ databases">
        <title>Genomic Encyclopedia of Type Strains, Phase III (KMG-III): the genomes of soil and plant-associated and newly described type strains.</title>
        <authorList>
            <person name="Whitman W."/>
        </authorList>
    </citation>
    <scope>NUCLEOTIDE SEQUENCE [LARGE SCALE GENOMIC DNA]</scope>
    <source>
        <strain evidence="4 5">CECT 8803</strain>
    </source>
</reference>
<dbReference type="Gene3D" id="3.40.630.30">
    <property type="match status" value="1"/>
</dbReference>
<dbReference type="GO" id="GO:0016747">
    <property type="term" value="F:acyltransferase activity, transferring groups other than amino-acyl groups"/>
    <property type="evidence" value="ECO:0007669"/>
    <property type="project" value="InterPro"/>
</dbReference>
<dbReference type="InterPro" id="IPR050832">
    <property type="entry name" value="Bact_Acetyltransf"/>
</dbReference>
<organism evidence="4 5">
    <name type="scientific">Limibacillus halophilus</name>
    <dbReference type="NCBI Taxonomy" id="1579333"/>
    <lineage>
        <taxon>Bacteria</taxon>
        <taxon>Pseudomonadati</taxon>
        <taxon>Pseudomonadota</taxon>
        <taxon>Alphaproteobacteria</taxon>
        <taxon>Rhodospirillales</taxon>
        <taxon>Rhodovibrionaceae</taxon>
        <taxon>Limibacillus</taxon>
    </lineage>
</organism>
<keyword evidence="2" id="KW-0012">Acyltransferase</keyword>
<dbReference type="SUPFAM" id="SSF55729">
    <property type="entry name" value="Acyl-CoA N-acyltransferases (Nat)"/>
    <property type="match status" value="1"/>
</dbReference>
<evidence type="ECO:0000256" key="1">
    <source>
        <dbReference type="ARBA" id="ARBA00022679"/>
    </source>
</evidence>
<dbReference type="InterPro" id="IPR016181">
    <property type="entry name" value="Acyl_CoA_acyltransferase"/>
</dbReference>
<keyword evidence="5" id="KW-1185">Reference proteome</keyword>
<evidence type="ECO:0000313" key="4">
    <source>
        <dbReference type="EMBL" id="MBB3065572.1"/>
    </source>
</evidence>
<dbReference type="InterPro" id="IPR000182">
    <property type="entry name" value="GNAT_dom"/>
</dbReference>
<name>A0A839SSW6_9PROT</name>
<dbReference type="EMBL" id="JACHXA010000004">
    <property type="protein sequence ID" value="MBB3065572.1"/>
    <property type="molecule type" value="Genomic_DNA"/>
</dbReference>
<keyword evidence="1" id="KW-0808">Transferase</keyword>
<accession>A0A839SSW6</accession>
<dbReference type="RefSeq" id="WP_183416386.1">
    <property type="nucleotide sequence ID" value="NZ_JACHXA010000004.1"/>
</dbReference>
<evidence type="ECO:0000256" key="2">
    <source>
        <dbReference type="ARBA" id="ARBA00023315"/>
    </source>
</evidence>
<comment type="caution">
    <text evidence="4">The sequence shown here is derived from an EMBL/GenBank/DDBJ whole genome shotgun (WGS) entry which is preliminary data.</text>
</comment>
<protein>
    <submittedName>
        <fullName evidence="4">ElaA protein</fullName>
    </submittedName>
</protein>
<sequence>MCSLLWRKFAELEKEELYALLKLRADVFILEQRSFFQDMDDQDQAGLHLLWLDREERIIGTLRLLPGAQGRSVTIGRVVLAPSARGRGYGRRMLVAALEETARRWGRPSVHLSAQSAQEKFYAGFGFSRVSDPYDDAGIEHIDMRLDRS</sequence>
<feature type="domain" description="N-acetyltransferase" evidence="3">
    <location>
        <begin position="7"/>
        <end position="149"/>
    </location>
</feature>
<dbReference type="Proteomes" id="UP000581135">
    <property type="component" value="Unassembled WGS sequence"/>
</dbReference>
<dbReference type="PROSITE" id="PS51186">
    <property type="entry name" value="GNAT"/>
    <property type="match status" value="1"/>
</dbReference>
<dbReference type="Pfam" id="PF13673">
    <property type="entry name" value="Acetyltransf_10"/>
    <property type="match status" value="1"/>
</dbReference>
<dbReference type="CDD" id="cd04301">
    <property type="entry name" value="NAT_SF"/>
    <property type="match status" value="1"/>
</dbReference>